<keyword evidence="4" id="KW-0804">Transcription</keyword>
<dbReference type="PANTHER" id="PTHR47338:SF29">
    <property type="entry name" value="ZN(2)-C6 FUNGAL-TYPE DOMAIN-CONTAINING PROTEIN"/>
    <property type="match status" value="1"/>
</dbReference>
<gene>
    <name evidence="6" type="ORF">BOTBODRAFT_182867</name>
</gene>
<comment type="subcellular location">
    <subcellularLocation>
        <location evidence="1">Nucleus</location>
    </subcellularLocation>
</comment>
<dbReference type="STRING" id="930990.A0A067N0M8"/>
<evidence type="ECO:0000256" key="2">
    <source>
        <dbReference type="ARBA" id="ARBA00022723"/>
    </source>
</evidence>
<dbReference type="GO" id="GO:0005634">
    <property type="term" value="C:nucleus"/>
    <property type="evidence" value="ECO:0007669"/>
    <property type="project" value="UniProtKB-SubCell"/>
</dbReference>
<keyword evidence="7" id="KW-1185">Reference proteome</keyword>
<proteinExistence type="predicted"/>
<organism evidence="6 7">
    <name type="scientific">Botryobasidium botryosum (strain FD-172 SS1)</name>
    <dbReference type="NCBI Taxonomy" id="930990"/>
    <lineage>
        <taxon>Eukaryota</taxon>
        <taxon>Fungi</taxon>
        <taxon>Dikarya</taxon>
        <taxon>Basidiomycota</taxon>
        <taxon>Agaricomycotina</taxon>
        <taxon>Agaricomycetes</taxon>
        <taxon>Cantharellales</taxon>
        <taxon>Botryobasidiaceae</taxon>
        <taxon>Botryobasidium</taxon>
    </lineage>
</organism>
<dbReference type="HOGENOM" id="CLU_022337_0_0_1"/>
<evidence type="ECO:0000313" key="7">
    <source>
        <dbReference type="Proteomes" id="UP000027195"/>
    </source>
</evidence>
<evidence type="ECO:0000256" key="3">
    <source>
        <dbReference type="ARBA" id="ARBA00023015"/>
    </source>
</evidence>
<dbReference type="CDD" id="cd12148">
    <property type="entry name" value="fungal_TF_MHR"/>
    <property type="match status" value="1"/>
</dbReference>
<sequence length="505" mass="56878">MKVKRRTLTLQERICDLEAQIELLQAGLGAVSIESRPIVQRSLQRTVEPPVYRVASPPSQPLRWLSASSTEVFTKSRSRHLQPSPLSGIAGLSIGGWWSMSESPPSGLIATLIQVSVQHQHQYTHDPRPSEFYALLYDPNPDAGLHPALKNAIFLLACNRGPESLIALEPVFFRRTAYFLQQSLARADRLLDFIEASLMLSFFHIHKGRYLQAVSTISATLTFAVACGLHALRPPEWHPVASLSLLPQAVSRTEIRRRVRLWWILFTTNRFGSLAGSFDIDVDDQTVETVWEVPANSDDEILYHCSVSSLFIRGSRATYVYNDTGNAIRSKCTVLAERATRFGAMAGTVLNEDHVFWEQFEAIDHAIQRVTGSLPSVYEETRYEAGTTRVELQTTRMNHFIIFYHMLTCDATIGLHSQLARAGNAESRNACIEACQRVMPIVRHMIEYDMGYSASHYLQVVWVRMLGVFSAEYERNLAAGEREKAHSILPDLKALNEILKTQPII</sequence>
<dbReference type="GO" id="GO:0046872">
    <property type="term" value="F:metal ion binding"/>
    <property type="evidence" value="ECO:0007669"/>
    <property type="project" value="UniProtKB-KW"/>
</dbReference>
<keyword evidence="2" id="KW-0479">Metal-binding</keyword>
<evidence type="ECO:0000313" key="6">
    <source>
        <dbReference type="EMBL" id="KDQ21563.1"/>
    </source>
</evidence>
<dbReference type="InterPro" id="IPR050815">
    <property type="entry name" value="TF_fung"/>
</dbReference>
<keyword evidence="3" id="KW-0805">Transcription regulation</keyword>
<evidence type="ECO:0000256" key="4">
    <source>
        <dbReference type="ARBA" id="ARBA00023163"/>
    </source>
</evidence>
<dbReference type="InParanoid" id="A0A067N0M8"/>
<keyword evidence="5" id="KW-0539">Nucleus</keyword>
<evidence type="ECO:0000256" key="5">
    <source>
        <dbReference type="ARBA" id="ARBA00023242"/>
    </source>
</evidence>
<evidence type="ECO:0000256" key="1">
    <source>
        <dbReference type="ARBA" id="ARBA00004123"/>
    </source>
</evidence>
<dbReference type="GO" id="GO:0000981">
    <property type="term" value="F:DNA-binding transcription factor activity, RNA polymerase II-specific"/>
    <property type="evidence" value="ECO:0007669"/>
    <property type="project" value="InterPro"/>
</dbReference>
<dbReference type="PANTHER" id="PTHR47338">
    <property type="entry name" value="ZN(II)2CYS6 TRANSCRIPTION FACTOR (EUROFUNG)-RELATED"/>
    <property type="match status" value="1"/>
</dbReference>
<dbReference type="AlphaFoldDB" id="A0A067N0M8"/>
<dbReference type="OrthoDB" id="2309723at2759"/>
<dbReference type="Proteomes" id="UP000027195">
    <property type="component" value="Unassembled WGS sequence"/>
</dbReference>
<reference evidence="7" key="1">
    <citation type="journal article" date="2014" name="Proc. Natl. Acad. Sci. U.S.A.">
        <title>Extensive sampling of basidiomycete genomes demonstrates inadequacy of the white-rot/brown-rot paradigm for wood decay fungi.</title>
        <authorList>
            <person name="Riley R."/>
            <person name="Salamov A.A."/>
            <person name="Brown D.W."/>
            <person name="Nagy L.G."/>
            <person name="Floudas D."/>
            <person name="Held B.W."/>
            <person name="Levasseur A."/>
            <person name="Lombard V."/>
            <person name="Morin E."/>
            <person name="Otillar R."/>
            <person name="Lindquist E.A."/>
            <person name="Sun H."/>
            <person name="LaButti K.M."/>
            <person name="Schmutz J."/>
            <person name="Jabbour D."/>
            <person name="Luo H."/>
            <person name="Baker S.E."/>
            <person name="Pisabarro A.G."/>
            <person name="Walton J.D."/>
            <person name="Blanchette R.A."/>
            <person name="Henrissat B."/>
            <person name="Martin F."/>
            <person name="Cullen D."/>
            <person name="Hibbett D.S."/>
            <person name="Grigoriev I.V."/>
        </authorList>
    </citation>
    <scope>NUCLEOTIDE SEQUENCE [LARGE SCALE GENOMIC DNA]</scope>
    <source>
        <strain evidence="7">FD-172 SS1</strain>
    </source>
</reference>
<protein>
    <recommendedName>
        <fullName evidence="8">Transcription factor domain-containing protein</fullName>
    </recommendedName>
</protein>
<name>A0A067N0M8_BOTB1</name>
<dbReference type="EMBL" id="KL198016">
    <property type="protein sequence ID" value="KDQ21563.1"/>
    <property type="molecule type" value="Genomic_DNA"/>
</dbReference>
<evidence type="ECO:0008006" key="8">
    <source>
        <dbReference type="Google" id="ProtNLM"/>
    </source>
</evidence>
<accession>A0A067N0M8</accession>